<dbReference type="OrthoDB" id="1666683at2"/>
<sequence length="67" mass="7586">MSTVLSPIESEFATVAEAEAHDRWFRAKVQASLDDQRPSLPHDQVMAKLRDIIEAKRQAHAFDPVAR</sequence>
<dbReference type="Gene3D" id="6.20.450.20">
    <property type="match status" value="1"/>
</dbReference>
<evidence type="ECO:0000313" key="2">
    <source>
        <dbReference type="EMBL" id="PWF47942.1"/>
    </source>
</evidence>
<dbReference type="InterPro" id="IPR048851">
    <property type="entry name" value="PaaA2_dom"/>
</dbReference>
<dbReference type="Proteomes" id="UP000241421">
    <property type="component" value="Unassembled WGS sequence"/>
</dbReference>
<name>A0A2U2HKG0_9BURK</name>
<dbReference type="AlphaFoldDB" id="A0A2U2HKG0"/>
<protein>
    <submittedName>
        <fullName evidence="2">Antitoxin</fullName>
    </submittedName>
</protein>
<evidence type="ECO:0000259" key="1">
    <source>
        <dbReference type="Pfam" id="PF21217"/>
    </source>
</evidence>
<gene>
    <name evidence="2" type="ORF">C7C56_013105</name>
</gene>
<organism evidence="2 3">
    <name type="scientific">Massilia glaciei</name>
    <dbReference type="NCBI Taxonomy" id="1524097"/>
    <lineage>
        <taxon>Bacteria</taxon>
        <taxon>Pseudomonadati</taxon>
        <taxon>Pseudomonadota</taxon>
        <taxon>Betaproteobacteria</taxon>
        <taxon>Burkholderiales</taxon>
        <taxon>Oxalobacteraceae</taxon>
        <taxon>Telluria group</taxon>
        <taxon>Massilia</taxon>
    </lineage>
</organism>
<comment type="caution">
    <text evidence="2">The sequence shown here is derived from an EMBL/GenBank/DDBJ whole genome shotgun (WGS) entry which is preliminary data.</text>
</comment>
<reference evidence="2 3" key="1">
    <citation type="submission" date="2018-04" db="EMBL/GenBank/DDBJ databases">
        <title>Massilia violaceinigra sp. nov., a novel purple-pigmented bacterium isolated from Tianshan glacier, Xinjiang, China.</title>
        <authorList>
            <person name="Wang H."/>
        </authorList>
    </citation>
    <scope>NUCLEOTIDE SEQUENCE [LARGE SCALE GENOMIC DNA]</scope>
    <source>
        <strain evidence="2 3">B448-2</strain>
    </source>
</reference>
<evidence type="ECO:0000313" key="3">
    <source>
        <dbReference type="Proteomes" id="UP000241421"/>
    </source>
</evidence>
<accession>A0A2U2HKG0</accession>
<proteinExistence type="predicted"/>
<feature type="domain" description="Stability determinant" evidence="1">
    <location>
        <begin position="18"/>
        <end position="47"/>
    </location>
</feature>
<keyword evidence="3" id="KW-1185">Reference proteome</keyword>
<dbReference type="EMBL" id="PXWF02000222">
    <property type="protein sequence ID" value="PWF47942.1"/>
    <property type="molecule type" value="Genomic_DNA"/>
</dbReference>
<dbReference type="Pfam" id="PF21217">
    <property type="entry name" value="PaaA2"/>
    <property type="match status" value="1"/>
</dbReference>